<comment type="cofactor">
    <cofactor evidence="1 7">
        <name>pyridoxal 5'-phosphate</name>
        <dbReference type="ChEBI" id="CHEBI:597326"/>
    </cofactor>
</comment>
<dbReference type="GO" id="GO:0019346">
    <property type="term" value="P:transsulfuration"/>
    <property type="evidence" value="ECO:0007669"/>
    <property type="project" value="InterPro"/>
</dbReference>
<dbReference type="GO" id="GO:0019450">
    <property type="term" value="P:L-cysteine catabolic process to pyruvate"/>
    <property type="evidence" value="ECO:0007669"/>
    <property type="project" value="TreeGrafter"/>
</dbReference>
<dbReference type="SUPFAM" id="SSF53383">
    <property type="entry name" value="PLP-dependent transferases"/>
    <property type="match status" value="1"/>
</dbReference>
<dbReference type="InterPro" id="IPR006233">
    <property type="entry name" value="Cys_b_lyase_bac"/>
</dbReference>
<name>A0A8J2TAY2_ZYGB2</name>
<dbReference type="Gene3D" id="3.40.640.10">
    <property type="entry name" value="Type I PLP-dependent aspartate aminotransferase-like (Major domain)"/>
    <property type="match status" value="1"/>
</dbReference>
<sequence>MTNTEESQIFDITTQLTMLGRNPDEQWGFVNSPLYKGSTVIHKTIDDLENHRGRFYYGTAGSPTIFILEEAWTQLTGAAGTVLSPSGLGAISLAFMSLTKAGDHILVCDSAYGPTRLLCNGLLRKYGVQTEYYDPLIGKNIGKLIKENTTVIFLESPGSGTMEIQDIPGIVSIAKKRSVKTILDNTWATPVFFDAHGCGVDISVEAGSKYLGGHSDLLLGLTSANRSCWPVLRTTYDAIAMLPGADDCLLALRGMRTLHLRLKEAEKKGLDLADWFRGRDEVEEVLHPAFKECPGHIYWVRDYKGSSGVFTVILKNKFTRTGLENMLEKMRIFQLGFSWGGYDSLLIPVNPSKYRTVVKWPHQGFTLRVQVGLEEISDLKRDLESGFQRLAAGDISKNSIRDHLVSVGLTEQT</sequence>
<dbReference type="FunFam" id="3.40.640.10:FF:000046">
    <property type="entry name" value="Cystathionine gamma-lyase"/>
    <property type="match status" value="1"/>
</dbReference>
<dbReference type="Proteomes" id="UP000019375">
    <property type="component" value="Unassembled WGS sequence"/>
</dbReference>
<dbReference type="NCBIfam" id="TIGR01324">
    <property type="entry name" value="cysta_beta_ly_B"/>
    <property type="match status" value="1"/>
</dbReference>
<dbReference type="InterPro" id="IPR015421">
    <property type="entry name" value="PyrdxlP-dep_Trfase_major"/>
</dbReference>
<comment type="catalytic activity">
    <reaction evidence="5">
        <text>L,L-cystathionine + H2O = L-homocysteine + pyruvate + NH4(+)</text>
        <dbReference type="Rhea" id="RHEA:13965"/>
        <dbReference type="ChEBI" id="CHEBI:15361"/>
        <dbReference type="ChEBI" id="CHEBI:15377"/>
        <dbReference type="ChEBI" id="CHEBI:28938"/>
        <dbReference type="ChEBI" id="CHEBI:58161"/>
        <dbReference type="ChEBI" id="CHEBI:58199"/>
    </reaction>
</comment>
<evidence type="ECO:0000313" key="9">
    <source>
        <dbReference type="Proteomes" id="UP000019375"/>
    </source>
</evidence>
<dbReference type="Pfam" id="PF01053">
    <property type="entry name" value="Cys_Met_Meta_PP"/>
    <property type="match status" value="1"/>
</dbReference>
<evidence type="ECO:0000256" key="6">
    <source>
        <dbReference type="PIRSR" id="PIRSR001434-2"/>
    </source>
</evidence>
<evidence type="ECO:0000256" key="3">
    <source>
        <dbReference type="ARBA" id="ARBA00022898"/>
    </source>
</evidence>
<keyword evidence="3 6" id="KW-0663">Pyridoxal phosphate</keyword>
<feature type="modified residue" description="N6-(pyridoxal phosphate)lysine" evidence="6">
    <location>
        <position position="209"/>
    </location>
</feature>
<dbReference type="PANTHER" id="PTHR43500">
    <property type="entry name" value="CYSTATHIONINE BETA-LYASE-RELATED"/>
    <property type="match status" value="1"/>
</dbReference>
<proteinExistence type="inferred from homology"/>
<evidence type="ECO:0000256" key="1">
    <source>
        <dbReference type="ARBA" id="ARBA00001933"/>
    </source>
</evidence>
<evidence type="ECO:0000256" key="4">
    <source>
        <dbReference type="ARBA" id="ARBA00023239"/>
    </source>
</evidence>
<protein>
    <submittedName>
        <fullName evidence="8">ZYBA0S13-00452g1_1</fullName>
    </submittedName>
</protein>
<dbReference type="Gene3D" id="3.90.1150.10">
    <property type="entry name" value="Aspartate Aminotransferase, domain 1"/>
    <property type="match status" value="1"/>
</dbReference>
<evidence type="ECO:0000256" key="7">
    <source>
        <dbReference type="RuleBase" id="RU362118"/>
    </source>
</evidence>
<keyword evidence="9" id="KW-1185">Reference proteome</keyword>
<evidence type="ECO:0000313" key="8">
    <source>
        <dbReference type="EMBL" id="CDF91653.1"/>
    </source>
</evidence>
<dbReference type="GO" id="GO:0030170">
    <property type="term" value="F:pyridoxal phosphate binding"/>
    <property type="evidence" value="ECO:0007669"/>
    <property type="project" value="InterPro"/>
</dbReference>
<organism evidence="8 9">
    <name type="scientific">Zygosaccharomyces bailii (strain CLIB 213 / ATCC 58445 / CBS 680 / BCRC 21525 / NBRC 1098 / NCYC 1416 / NRRL Y-2227)</name>
    <dbReference type="NCBI Taxonomy" id="1333698"/>
    <lineage>
        <taxon>Eukaryota</taxon>
        <taxon>Fungi</taxon>
        <taxon>Dikarya</taxon>
        <taxon>Ascomycota</taxon>
        <taxon>Saccharomycotina</taxon>
        <taxon>Saccharomycetes</taxon>
        <taxon>Saccharomycetales</taxon>
        <taxon>Saccharomycetaceae</taxon>
        <taxon>Zygosaccharomyces</taxon>
    </lineage>
</organism>
<evidence type="ECO:0000256" key="5">
    <source>
        <dbReference type="ARBA" id="ARBA00047517"/>
    </source>
</evidence>
<dbReference type="GO" id="GO:0047804">
    <property type="term" value="F:cysteine-S-conjugate beta-lyase activity"/>
    <property type="evidence" value="ECO:0007669"/>
    <property type="project" value="InterPro"/>
</dbReference>
<accession>A0A8J2TAY2</accession>
<keyword evidence="4" id="KW-0456">Lyase</keyword>
<dbReference type="InterPro" id="IPR000277">
    <property type="entry name" value="Cys/Met-Metab_PyrdxlP-dep_enz"/>
</dbReference>
<dbReference type="InterPro" id="IPR015424">
    <property type="entry name" value="PyrdxlP-dep_Trfase"/>
</dbReference>
<dbReference type="InterPro" id="IPR015422">
    <property type="entry name" value="PyrdxlP-dep_Trfase_small"/>
</dbReference>
<dbReference type="EMBL" id="HG316466">
    <property type="protein sequence ID" value="CDF91653.1"/>
    <property type="molecule type" value="Genomic_DNA"/>
</dbReference>
<evidence type="ECO:0000256" key="2">
    <source>
        <dbReference type="ARBA" id="ARBA00009077"/>
    </source>
</evidence>
<dbReference type="PIRSF" id="PIRSF001434">
    <property type="entry name" value="CGS"/>
    <property type="match status" value="1"/>
</dbReference>
<dbReference type="PANTHER" id="PTHR43500:SF1">
    <property type="entry name" value="CYSTATHIONINE BETA-LYASE-RELATED"/>
    <property type="match status" value="1"/>
</dbReference>
<comment type="similarity">
    <text evidence="2 7">Belongs to the trans-sulfuration enzymes family.</text>
</comment>
<gene>
    <name evidence="8" type="ORF">BN860_00452g</name>
</gene>
<dbReference type="OrthoDB" id="3512640at2759"/>
<reference evidence="9" key="1">
    <citation type="journal article" date="2013" name="Genome Announc.">
        <title>Genome sequence of the food spoilage yeast Zygosaccharomyces bailii CLIB 213(T).</title>
        <authorList>
            <person name="Galeote V."/>
            <person name="Bigey F."/>
            <person name="Devillers H."/>
            <person name="Neuveglise C."/>
            <person name="Dequin S."/>
        </authorList>
    </citation>
    <scope>NUCLEOTIDE SEQUENCE [LARGE SCALE GENOMIC DNA]</scope>
    <source>
        <strain evidence="9">CLIB 213 / ATCC 58445 / CBS 680 / CCRC 21525 / NBRC 1098 / NCYC 1416 / NRRL Y-2227</strain>
    </source>
</reference>
<dbReference type="AlphaFoldDB" id="A0A8J2TAY2"/>